<sequence>MRSLLKRHIIVAYPFHRQLIHPGHHRPTDMDNTRGQRSWHWSCESKAQADASLCGTVYVRCYLWLPWGCY</sequence>
<dbReference type="Proteomes" id="UP001168972">
    <property type="component" value="Unassembled WGS sequence"/>
</dbReference>
<reference evidence="1" key="1">
    <citation type="journal article" date="2023" name="bioRxiv">
        <title>Scaffold-level genome assemblies of two parasitoid biocontrol wasps reveal the parthenogenesis mechanism and an associated novel virus.</title>
        <authorList>
            <person name="Inwood S."/>
            <person name="Skelly J."/>
            <person name="Guhlin J."/>
            <person name="Harrop T."/>
            <person name="Goldson S."/>
            <person name="Dearden P."/>
        </authorList>
    </citation>
    <scope>NUCLEOTIDE SEQUENCE</scope>
    <source>
        <strain evidence="1">Lincoln</strain>
        <tissue evidence="1">Whole body</tissue>
    </source>
</reference>
<evidence type="ECO:0000313" key="1">
    <source>
        <dbReference type="EMBL" id="KAK0181953.1"/>
    </source>
</evidence>
<name>A0AA39G5Y0_MICHY</name>
<reference evidence="1" key="2">
    <citation type="submission" date="2023-03" db="EMBL/GenBank/DDBJ databases">
        <authorList>
            <person name="Inwood S.N."/>
            <person name="Skelly J.G."/>
            <person name="Guhlin J."/>
            <person name="Harrop T.W.R."/>
            <person name="Goldson S.G."/>
            <person name="Dearden P.K."/>
        </authorList>
    </citation>
    <scope>NUCLEOTIDE SEQUENCE</scope>
    <source>
        <strain evidence="1">Lincoln</strain>
        <tissue evidence="1">Whole body</tissue>
    </source>
</reference>
<accession>A0AA39G5Y0</accession>
<evidence type="ECO:0000313" key="2">
    <source>
        <dbReference type="Proteomes" id="UP001168972"/>
    </source>
</evidence>
<proteinExistence type="predicted"/>
<keyword evidence="2" id="KW-1185">Reference proteome</keyword>
<comment type="caution">
    <text evidence="1">The sequence shown here is derived from an EMBL/GenBank/DDBJ whole genome shotgun (WGS) entry which is preliminary data.</text>
</comment>
<dbReference type="AlphaFoldDB" id="A0AA39G5Y0"/>
<gene>
    <name evidence="1" type="ORF">PV327_000130</name>
</gene>
<protein>
    <submittedName>
        <fullName evidence="1">Uncharacterized protein</fullName>
    </submittedName>
</protein>
<organism evidence="1 2">
    <name type="scientific">Microctonus hyperodae</name>
    <name type="common">Parasitoid wasp</name>
    <dbReference type="NCBI Taxonomy" id="165561"/>
    <lineage>
        <taxon>Eukaryota</taxon>
        <taxon>Metazoa</taxon>
        <taxon>Ecdysozoa</taxon>
        <taxon>Arthropoda</taxon>
        <taxon>Hexapoda</taxon>
        <taxon>Insecta</taxon>
        <taxon>Pterygota</taxon>
        <taxon>Neoptera</taxon>
        <taxon>Endopterygota</taxon>
        <taxon>Hymenoptera</taxon>
        <taxon>Apocrita</taxon>
        <taxon>Ichneumonoidea</taxon>
        <taxon>Braconidae</taxon>
        <taxon>Euphorinae</taxon>
        <taxon>Microctonus</taxon>
    </lineage>
</organism>
<dbReference type="EMBL" id="JAQQBR010000001">
    <property type="protein sequence ID" value="KAK0181953.1"/>
    <property type="molecule type" value="Genomic_DNA"/>
</dbReference>